<dbReference type="PANTHER" id="PTHR30619">
    <property type="entry name" value="DNA INTERNALIZATION/COMPETENCE PROTEIN COMEC/REC2"/>
    <property type="match status" value="1"/>
</dbReference>
<evidence type="ECO:0000259" key="7">
    <source>
        <dbReference type="Pfam" id="PF03772"/>
    </source>
</evidence>
<dbReference type="EMBL" id="LBTX01000001">
    <property type="protein sequence ID" value="KKQ50870.1"/>
    <property type="molecule type" value="Genomic_DNA"/>
</dbReference>
<dbReference type="Pfam" id="PF03772">
    <property type="entry name" value="Competence"/>
    <property type="match status" value="1"/>
</dbReference>
<sequence length="300" mass="33443">MKKLWIRLKYKEVVPFILVWVLMYKFIERSDLIEVIERSLPSREAGLMSGMVWGEKGGIKGDLYKSLINTGLVHIVVVSGANLMIVGKSLIENLAKFVGRKTAIIGGGGLILTYVNLVGWQIPVIRAVLFLGIYYWAQILGRRFKIGRAIFLVGLVMILADFGVLGDVSFWLSMVAFVAVVLNQDAGVFRNTVWVSLFVLPILSISFGTISLLTPITNFGALFLVEILTIIGFIGSLIGLLWQGLGGVVLATSYPLLRYLIEIVERAGSLGGVLNFQFNWWMLAGWYLVLGTYWYEKKKI</sequence>
<evidence type="ECO:0000256" key="4">
    <source>
        <dbReference type="ARBA" id="ARBA00022989"/>
    </source>
</evidence>
<feature type="transmembrane region" description="Helical" evidence="6">
    <location>
        <begin position="66"/>
        <end position="85"/>
    </location>
</feature>
<feature type="transmembrane region" description="Helical" evidence="6">
    <location>
        <begin position="221"/>
        <end position="242"/>
    </location>
</feature>
<dbReference type="InterPro" id="IPR052159">
    <property type="entry name" value="Competence_DNA_uptake"/>
</dbReference>
<dbReference type="InterPro" id="IPR004477">
    <property type="entry name" value="ComEC_N"/>
</dbReference>
<evidence type="ECO:0000256" key="6">
    <source>
        <dbReference type="SAM" id="Phobius"/>
    </source>
</evidence>
<evidence type="ECO:0000313" key="8">
    <source>
        <dbReference type="EMBL" id="KKQ50870.1"/>
    </source>
</evidence>
<accession>A0A0G0IIN2</accession>
<comment type="caution">
    <text evidence="8">The sequence shown here is derived from an EMBL/GenBank/DDBJ whole genome shotgun (WGS) entry which is preliminary data.</text>
</comment>
<feature type="domain" description="ComEC/Rec2-related protein" evidence="7">
    <location>
        <begin position="51"/>
        <end position="295"/>
    </location>
</feature>
<feature type="transmembrane region" description="Helical" evidence="6">
    <location>
        <begin position="194"/>
        <end position="214"/>
    </location>
</feature>
<evidence type="ECO:0000256" key="2">
    <source>
        <dbReference type="ARBA" id="ARBA00022475"/>
    </source>
</evidence>
<protein>
    <submittedName>
        <fullName evidence="8">Internalization-related competence protein ComEC/Rec2 protein</fullName>
    </submittedName>
</protein>
<feature type="transmembrane region" description="Helical" evidence="6">
    <location>
        <begin position="278"/>
        <end position="295"/>
    </location>
</feature>
<keyword evidence="5 6" id="KW-0472">Membrane</keyword>
<dbReference type="PANTHER" id="PTHR30619:SF7">
    <property type="entry name" value="BETA-LACTAMASE DOMAIN PROTEIN"/>
    <property type="match status" value="1"/>
</dbReference>
<keyword evidence="3 6" id="KW-0812">Transmembrane</keyword>
<feature type="transmembrane region" description="Helical" evidence="6">
    <location>
        <begin position="97"/>
        <end position="114"/>
    </location>
</feature>
<reference evidence="8 9" key="1">
    <citation type="journal article" date="2015" name="Nature">
        <title>rRNA introns, odd ribosomes, and small enigmatic genomes across a large radiation of phyla.</title>
        <authorList>
            <person name="Brown C.T."/>
            <person name="Hug L.A."/>
            <person name="Thomas B.C."/>
            <person name="Sharon I."/>
            <person name="Castelle C.J."/>
            <person name="Singh A."/>
            <person name="Wilkins M.J."/>
            <person name="Williams K.H."/>
            <person name="Banfield J.F."/>
        </authorList>
    </citation>
    <scope>NUCLEOTIDE SEQUENCE [LARGE SCALE GENOMIC DNA]</scope>
</reference>
<evidence type="ECO:0000256" key="1">
    <source>
        <dbReference type="ARBA" id="ARBA00004651"/>
    </source>
</evidence>
<keyword evidence="4 6" id="KW-1133">Transmembrane helix</keyword>
<evidence type="ECO:0000256" key="5">
    <source>
        <dbReference type="ARBA" id="ARBA00023136"/>
    </source>
</evidence>
<organism evidence="8 9">
    <name type="scientific">Candidatus Shapirobacteria bacterium GW2011_GWE1_38_10</name>
    <dbReference type="NCBI Taxonomy" id="1618488"/>
    <lineage>
        <taxon>Bacteria</taxon>
        <taxon>Candidatus Shapironibacteriota</taxon>
    </lineage>
</organism>
<keyword evidence="2" id="KW-1003">Cell membrane</keyword>
<evidence type="ECO:0000256" key="3">
    <source>
        <dbReference type="ARBA" id="ARBA00022692"/>
    </source>
</evidence>
<evidence type="ECO:0000313" key="9">
    <source>
        <dbReference type="Proteomes" id="UP000034231"/>
    </source>
</evidence>
<comment type="subcellular location">
    <subcellularLocation>
        <location evidence="1">Cell membrane</location>
        <topology evidence="1">Multi-pass membrane protein</topology>
    </subcellularLocation>
</comment>
<dbReference type="Proteomes" id="UP000034231">
    <property type="component" value="Unassembled WGS sequence"/>
</dbReference>
<proteinExistence type="predicted"/>
<dbReference type="GO" id="GO:0005886">
    <property type="term" value="C:plasma membrane"/>
    <property type="evidence" value="ECO:0007669"/>
    <property type="project" value="UniProtKB-SubCell"/>
</dbReference>
<dbReference type="NCBIfam" id="TIGR00360">
    <property type="entry name" value="ComEC_N-term"/>
    <property type="match status" value="1"/>
</dbReference>
<gene>
    <name evidence="8" type="ORF">US68_C0001G0069</name>
</gene>
<name>A0A0G0IIN2_9BACT</name>
<dbReference type="AlphaFoldDB" id="A0A0G0IIN2"/>
<feature type="transmembrane region" description="Helical" evidence="6">
    <location>
        <begin position="149"/>
        <end position="182"/>
    </location>
</feature>